<dbReference type="EMBL" id="PFSC01000055">
    <property type="protein sequence ID" value="PJC33048.1"/>
    <property type="molecule type" value="Genomic_DNA"/>
</dbReference>
<evidence type="ECO:0000313" key="1">
    <source>
        <dbReference type="EMBL" id="PJC33048.1"/>
    </source>
</evidence>
<dbReference type="Proteomes" id="UP000231383">
    <property type="component" value="Unassembled WGS sequence"/>
</dbReference>
<dbReference type="SUPFAM" id="SSF143011">
    <property type="entry name" value="RelE-like"/>
    <property type="match status" value="1"/>
</dbReference>
<name>A0A2M8F181_9BACT</name>
<evidence type="ECO:0008006" key="3">
    <source>
        <dbReference type="Google" id="ProtNLM"/>
    </source>
</evidence>
<dbReference type="Gene3D" id="3.30.2310.20">
    <property type="entry name" value="RelE-like"/>
    <property type="match status" value="1"/>
</dbReference>
<protein>
    <recommendedName>
        <fullName evidence="3">Toxin YoeB</fullName>
    </recommendedName>
</protein>
<gene>
    <name evidence="1" type="ORF">CO051_02075</name>
</gene>
<dbReference type="AlphaFoldDB" id="A0A2M8F181"/>
<proteinExistence type="predicted"/>
<reference evidence="2" key="1">
    <citation type="submission" date="2017-09" db="EMBL/GenBank/DDBJ databases">
        <title>Depth-based differentiation of microbial function through sediment-hosted aquifers and enrichment of novel symbionts in the deep terrestrial subsurface.</title>
        <authorList>
            <person name="Probst A.J."/>
            <person name="Ladd B."/>
            <person name="Jarett J.K."/>
            <person name="Geller-Mcgrath D.E."/>
            <person name="Sieber C.M.K."/>
            <person name="Emerson J.B."/>
            <person name="Anantharaman K."/>
            <person name="Thomas B.C."/>
            <person name="Malmstrom R."/>
            <person name="Stieglmeier M."/>
            <person name="Klingl A."/>
            <person name="Woyke T."/>
            <person name="Ryan C.M."/>
            <person name="Banfield J.F."/>
        </authorList>
    </citation>
    <scope>NUCLEOTIDE SEQUENCE [LARGE SCALE GENOMIC DNA]</scope>
</reference>
<evidence type="ECO:0000313" key="2">
    <source>
        <dbReference type="Proteomes" id="UP000231383"/>
    </source>
</evidence>
<comment type="caution">
    <text evidence="1">The sequence shown here is derived from an EMBL/GenBank/DDBJ whole genome shotgun (WGS) entry which is preliminary data.</text>
</comment>
<organism evidence="1 2">
    <name type="scientific">Candidatus Roizmanbacteria bacterium CG_4_9_14_0_2_um_filter_39_13</name>
    <dbReference type="NCBI Taxonomy" id="1974839"/>
    <lineage>
        <taxon>Bacteria</taxon>
        <taxon>Candidatus Roizmaniibacteriota</taxon>
    </lineage>
</organism>
<accession>A0A2M8F181</accession>
<dbReference type="InterPro" id="IPR035093">
    <property type="entry name" value="RelE/ParE_toxin_dom_sf"/>
</dbReference>
<sequence>MNICPLRKDLQKILEKYDIENKFIKQKRLFESDSFYPSLHTEKLQPTHLNIYSFRIDKKYRAIFIVTKNRDAEIIDINMHYQ</sequence>